<dbReference type="PANTHER" id="PTHR34853">
    <property type="match status" value="1"/>
</dbReference>
<keyword evidence="2" id="KW-0378">Hydrolase</keyword>
<feature type="signal peptide" evidence="1">
    <location>
        <begin position="1"/>
        <end position="33"/>
    </location>
</feature>
<dbReference type="GO" id="GO:0016042">
    <property type="term" value="P:lipid catabolic process"/>
    <property type="evidence" value="ECO:0007669"/>
    <property type="project" value="InterPro"/>
</dbReference>
<reference evidence="2 3" key="1">
    <citation type="submission" date="2018-03" db="EMBL/GenBank/DDBJ databases">
        <title>Characteristics and genome of n-alkane degrading marine bacteria Gordonia iterans isolated from crude oil contaminated in Tae-an, South Korea.</title>
        <authorList>
            <person name="Lee S.-S."/>
            <person name="Kim H."/>
        </authorList>
    </citation>
    <scope>NUCLEOTIDE SEQUENCE [LARGE SCALE GENOMIC DNA]</scope>
    <source>
        <strain evidence="2 3">Co17</strain>
    </source>
</reference>
<protein>
    <submittedName>
        <fullName evidence="2">Alpha/beta hydrolase</fullName>
    </submittedName>
</protein>
<keyword evidence="1" id="KW-0732">Signal</keyword>
<organism evidence="2 3">
    <name type="scientific">Gordonia iterans</name>
    <dbReference type="NCBI Taxonomy" id="1004901"/>
    <lineage>
        <taxon>Bacteria</taxon>
        <taxon>Bacillati</taxon>
        <taxon>Actinomycetota</taxon>
        <taxon>Actinomycetes</taxon>
        <taxon>Mycobacteriales</taxon>
        <taxon>Gordoniaceae</taxon>
        <taxon>Gordonia</taxon>
    </lineage>
</organism>
<dbReference type="Proteomes" id="UP000239814">
    <property type="component" value="Chromosome"/>
</dbReference>
<dbReference type="EMBL" id="CP027433">
    <property type="protein sequence ID" value="AVM01321.1"/>
    <property type="molecule type" value="Genomic_DNA"/>
</dbReference>
<dbReference type="InterPro" id="IPR029058">
    <property type="entry name" value="AB_hydrolase_fold"/>
</dbReference>
<sequence>MMIRHPRLRTTLAAATAAAALAAGAFTAAQAIADPESAPPVAAAPGQTPGAVYANQVLPAASLPAGASAGQRYSYWTTGVDERLHLAIATVVEPKGTKPAGGWPVVVNAPAGYGVAETCNASVSRDAADADTVTQLLRRGYAVITPDYGAIGASSAPQYIDHTVAARNIVDAVLAGVVVDGDVSPRWAILGDAQGAGAAIALARRAAAWQNGDVDFRGAAATSIPAGLDVLVSGLKPGSPAVSESVTADVVYALASLDAKQLESTLSPKGRQLVAAAKKDSCAPDLRKAVRGVALGDLVSKPIASNRTLARQLQGSLTLPRSGFSRPLLLSQTLHDDSVILHESLRFLADAQLASNKVTAKSYLTGDPGDAERQEQSAALTFLDKLF</sequence>
<dbReference type="Gene3D" id="3.40.50.1820">
    <property type="entry name" value="alpha/beta hydrolase"/>
    <property type="match status" value="1"/>
</dbReference>
<dbReference type="OrthoDB" id="9798122at2"/>
<dbReference type="AlphaFoldDB" id="A0A2S0KI52"/>
<dbReference type="GO" id="GO:0004806">
    <property type="term" value="F:triacylglycerol lipase activity"/>
    <property type="evidence" value="ECO:0007669"/>
    <property type="project" value="InterPro"/>
</dbReference>
<feature type="chain" id="PRO_5039383914" evidence="1">
    <location>
        <begin position="34"/>
        <end position="387"/>
    </location>
</feature>
<evidence type="ECO:0000256" key="1">
    <source>
        <dbReference type="SAM" id="SignalP"/>
    </source>
</evidence>
<accession>A0A2S0KI52</accession>
<dbReference type="PIRSF" id="PIRSF029171">
    <property type="entry name" value="Esterase_LipA"/>
    <property type="match status" value="1"/>
</dbReference>
<evidence type="ECO:0000313" key="3">
    <source>
        <dbReference type="Proteomes" id="UP000239814"/>
    </source>
</evidence>
<evidence type="ECO:0000313" key="2">
    <source>
        <dbReference type="EMBL" id="AVM01321.1"/>
    </source>
</evidence>
<dbReference type="PANTHER" id="PTHR34853:SF1">
    <property type="entry name" value="LIPASE 5"/>
    <property type="match status" value="1"/>
</dbReference>
<dbReference type="KEGG" id="git:C6V83_14800"/>
<proteinExistence type="predicted"/>
<keyword evidence="3" id="KW-1185">Reference proteome</keyword>
<name>A0A2S0KI52_9ACTN</name>
<gene>
    <name evidence="2" type="ORF">C6V83_14800</name>
</gene>
<dbReference type="SUPFAM" id="SSF53474">
    <property type="entry name" value="alpha/beta-Hydrolases"/>
    <property type="match status" value="1"/>
</dbReference>
<dbReference type="InterPro" id="IPR005152">
    <property type="entry name" value="Lipase_secreted"/>
</dbReference>
<dbReference type="RefSeq" id="WP_105943029.1">
    <property type="nucleotide sequence ID" value="NZ_CP027433.1"/>
</dbReference>